<dbReference type="SUPFAM" id="SSF81593">
    <property type="entry name" value="Nucleotidyltransferase substrate binding subunit/domain"/>
    <property type="match status" value="1"/>
</dbReference>
<dbReference type="Gene3D" id="1.20.120.330">
    <property type="entry name" value="Nucleotidyltransferases domain 2"/>
    <property type="match status" value="1"/>
</dbReference>
<dbReference type="AlphaFoldDB" id="A0ABD5RWT5"/>
<dbReference type="InterPro" id="IPR007842">
    <property type="entry name" value="HEPN_dom"/>
</dbReference>
<proteinExistence type="predicted"/>
<sequence length="198" mass="22723">MSAESDDILYAKNQLAEAHRRLDSVRKRITELKPKPVIGTIDIRTNEVVQGEEEEEIPDEFSAPATFEGNLERIVDIEDDPHNVIIDCQLAIELSVKAMFKAVGQEFDESHDINFKSHNTQNFNREIPDDYPRRDDIIRAIFLTQVWDKFYQIAKYGAPVINVDPSMIIDEDDGERALNDATFCVDVAEDFIDYVDDE</sequence>
<dbReference type="EMBL" id="JBHSWU010000068">
    <property type="protein sequence ID" value="MFC6723915.1"/>
    <property type="molecule type" value="Genomic_DNA"/>
</dbReference>
<evidence type="ECO:0000313" key="3">
    <source>
        <dbReference type="Proteomes" id="UP001596328"/>
    </source>
</evidence>
<name>A0ABD5RWT5_9EURY</name>
<evidence type="ECO:0000313" key="2">
    <source>
        <dbReference type="EMBL" id="MFC6723915.1"/>
    </source>
</evidence>
<organism evidence="2 3">
    <name type="scientific">Halobium palmae</name>
    <dbReference type="NCBI Taxonomy" id="1776492"/>
    <lineage>
        <taxon>Archaea</taxon>
        <taxon>Methanobacteriati</taxon>
        <taxon>Methanobacteriota</taxon>
        <taxon>Stenosarchaea group</taxon>
        <taxon>Halobacteria</taxon>
        <taxon>Halobacteriales</taxon>
        <taxon>Haloferacaceae</taxon>
        <taxon>Halobium</taxon>
    </lineage>
</organism>
<reference evidence="2 3" key="1">
    <citation type="journal article" date="2019" name="Int. J. Syst. Evol. Microbiol.">
        <title>The Global Catalogue of Microorganisms (GCM) 10K type strain sequencing project: providing services to taxonomists for standard genome sequencing and annotation.</title>
        <authorList>
            <consortium name="The Broad Institute Genomics Platform"/>
            <consortium name="The Broad Institute Genome Sequencing Center for Infectious Disease"/>
            <person name="Wu L."/>
            <person name="Ma J."/>
        </authorList>
    </citation>
    <scope>NUCLEOTIDE SEQUENCE [LARGE SCALE GENOMIC DNA]</scope>
    <source>
        <strain evidence="2 3">NBRC 111368</strain>
    </source>
</reference>
<protein>
    <submittedName>
        <fullName evidence="2">HEPN domain-containing protein</fullName>
    </submittedName>
</protein>
<keyword evidence="3" id="KW-1185">Reference proteome</keyword>
<feature type="domain" description="HEPN" evidence="1">
    <location>
        <begin position="83"/>
        <end position="186"/>
    </location>
</feature>
<accession>A0ABD5RWT5</accession>
<gene>
    <name evidence="2" type="ORF">ACFQE1_05915</name>
</gene>
<dbReference type="Proteomes" id="UP001596328">
    <property type="component" value="Unassembled WGS sequence"/>
</dbReference>
<evidence type="ECO:0000259" key="1">
    <source>
        <dbReference type="Pfam" id="PF05168"/>
    </source>
</evidence>
<dbReference type="Pfam" id="PF05168">
    <property type="entry name" value="HEPN"/>
    <property type="match status" value="1"/>
</dbReference>
<comment type="caution">
    <text evidence="2">The sequence shown here is derived from an EMBL/GenBank/DDBJ whole genome shotgun (WGS) entry which is preliminary data.</text>
</comment>